<dbReference type="Gene3D" id="3.90.550.10">
    <property type="entry name" value="Spore Coat Polysaccharide Biosynthesis Protein SpsA, Chain A"/>
    <property type="match status" value="1"/>
</dbReference>
<dbReference type="AlphaFoldDB" id="A0A7S4SYP8"/>
<gene>
    <name evidence="2" type="ORF">AMON00008_LOCUS59206</name>
</gene>
<evidence type="ECO:0000313" key="2">
    <source>
        <dbReference type="EMBL" id="CAE4660048.1"/>
    </source>
</evidence>
<evidence type="ECO:0000259" key="1">
    <source>
        <dbReference type="Pfam" id="PF00535"/>
    </source>
</evidence>
<organism evidence="2">
    <name type="scientific">Alexandrium monilatum</name>
    <dbReference type="NCBI Taxonomy" id="311494"/>
    <lineage>
        <taxon>Eukaryota</taxon>
        <taxon>Sar</taxon>
        <taxon>Alveolata</taxon>
        <taxon>Dinophyceae</taxon>
        <taxon>Gonyaulacales</taxon>
        <taxon>Pyrocystaceae</taxon>
        <taxon>Alexandrium</taxon>
    </lineage>
</organism>
<dbReference type="EMBL" id="HBNR01082728">
    <property type="protein sequence ID" value="CAE4660048.1"/>
    <property type="molecule type" value="Transcribed_RNA"/>
</dbReference>
<dbReference type="InterPro" id="IPR001173">
    <property type="entry name" value="Glyco_trans_2-like"/>
</dbReference>
<protein>
    <recommendedName>
        <fullName evidence="1">Glycosyltransferase 2-like domain-containing protein</fullName>
    </recommendedName>
</protein>
<feature type="domain" description="Glycosyltransferase 2-like" evidence="1">
    <location>
        <begin position="248"/>
        <end position="374"/>
    </location>
</feature>
<sequence>MLVPQGEIPPKTTITVTVGPSFEECLDITWSTDPPSAASCFDEFVIEMVIDHNRGRHGEDEKRLAPAKDAMVKRVSMGTDRNACIQNMPSGRHFLVAVVAKLRGAVKVRGSWTPALTLAPQSRKTPICGFDPLGNPRRDCKGCPCPGYVGHAWNANTVEKSRCRRCGCEYTSHVLVETQEILDRRTKDARKYLQREPLVELPPEAIDWEERECLMWFGTEGRFHPRTALGGSLPSTAHGSHGHARRVSVVTPTTEARQHFHRQLWGCFTAQTWSDKELVVVETYVNKSSEFLDEVAKQDSRLIHLKFQCKPGQDWSIGTKRNMCAHVASGELLANFDDDDLYAPAYLTTLVSAMEEQSAQAITLSGWYVFHAGPREWKFCDPIAWGLTKGHDESDDAVRSWAYGYGFSYVFRRQAGLDFFYEDVNFGEDFLFMSQLQRRKGPRSVALFHDDFGICAHIQHGANTSDSIPLRDVPREEASDLAVTELGAHFERGLLAAGHESLEAVLQEPSRERRRRVTAHLCGGDWPGGTRPARVAVVECAVGATVAEFLAALERELGEKCEGAEVYRVPPAHALVSRAGAAPASVAERDDLAASVLGIAFLADLPEAKEHLEPETKSGRQWRKLLETAKCPLESWSRIDLRTKQLWLLPPAAADNTEVHGDAQREEFVIVRGAHKKSSAKALKGVSNFQVRLPTGADVATLRFVLGRSLPATAKVLADGPKGDSITLKDTDLVPEAITVTDFKFSRTYFVHMSQKQTIEAMTMIRAFLRKPETQAKVLALEAEAGGNRFAFSLLVSRMYQQEAYPAISRRNGFPDDALDAEVFPHLIGNHLRSNIDISFLWMEVEVLGRQWSGAEDGLNHVNWFREERGVPPVCSWQEFYEWVSPIEMNRLEALDHLRRDFGDLLQPL</sequence>
<dbReference type="CDD" id="cd00761">
    <property type="entry name" value="Glyco_tranf_GTA_type"/>
    <property type="match status" value="1"/>
</dbReference>
<reference evidence="2" key="1">
    <citation type="submission" date="2021-01" db="EMBL/GenBank/DDBJ databases">
        <authorList>
            <person name="Corre E."/>
            <person name="Pelletier E."/>
            <person name="Niang G."/>
            <person name="Scheremetjew M."/>
            <person name="Finn R."/>
            <person name="Kale V."/>
            <person name="Holt S."/>
            <person name="Cochrane G."/>
            <person name="Meng A."/>
            <person name="Brown T."/>
            <person name="Cohen L."/>
        </authorList>
    </citation>
    <scope>NUCLEOTIDE SEQUENCE</scope>
    <source>
        <strain evidence="2">CCMP3105</strain>
    </source>
</reference>
<name>A0A7S4SYP8_9DINO</name>
<dbReference type="SUPFAM" id="SSF53448">
    <property type="entry name" value="Nucleotide-diphospho-sugar transferases"/>
    <property type="match status" value="1"/>
</dbReference>
<accession>A0A7S4SYP8</accession>
<dbReference type="Pfam" id="PF00535">
    <property type="entry name" value="Glycos_transf_2"/>
    <property type="match status" value="1"/>
</dbReference>
<proteinExistence type="predicted"/>
<dbReference type="InterPro" id="IPR029044">
    <property type="entry name" value="Nucleotide-diphossugar_trans"/>
</dbReference>